<proteinExistence type="predicted"/>
<reference evidence="2" key="1">
    <citation type="journal article" date="2023" name="Int. J. Syst. Evol. Microbiol.">
        <title>&lt;i&gt;Shewanella septentrionalis&lt;/i&gt; sp. nov. and &lt;i&gt;Shewanella holmiensis&lt;/i&gt; sp. nov., isolated from Baltic Sea water and sediments.</title>
        <authorList>
            <person name="Martin-Rodriguez A.J."/>
            <person name="Thorell K."/>
            <person name="Joffre E."/>
            <person name="Jensie-Markopoulos S."/>
            <person name="Moore E.R.B."/>
            <person name="Sjoling A."/>
        </authorList>
    </citation>
    <scope>NUCLEOTIDE SEQUENCE</scope>
    <source>
        <strain evidence="2">SP1W3</strain>
    </source>
</reference>
<gene>
    <name evidence="2" type="ORF">NE536_07355</name>
</gene>
<evidence type="ECO:0008006" key="4">
    <source>
        <dbReference type="Google" id="ProtNLM"/>
    </source>
</evidence>
<sequence>MATHSVKLMASILCTLGINGLSYNAFANESLESIESISSAGLSSQNSQALAVTLDLGWDSQYVSQGRNNLQDGGIYWLNAAVQQDNITAYALVGRGDSQAYTEWNIGFEYGFDVAENLEANVGYQRIEGYSNSRCHDNELFAELAYTAEPWLVPSASYVYSTEAAGYFVEVSLHSYWHVTDQLSLTPYITQGFDFKYRTEEHDGRNNLQFGLEASYQLSSYLSIDGHISHSIAQGDIEQEATANGDMSSQDETYAGIHFAMTF</sequence>
<dbReference type="Proteomes" id="UP001155604">
    <property type="component" value="Unassembled WGS sequence"/>
</dbReference>
<name>A0A9X2WTH9_9GAMM</name>
<keyword evidence="1" id="KW-0732">Signal</keyword>
<protein>
    <recommendedName>
        <fullName evidence="4">Autotransporter outer membrane beta-barrel domain-containing protein</fullName>
    </recommendedName>
</protein>
<accession>A0A9X2WTH9</accession>
<evidence type="ECO:0000256" key="1">
    <source>
        <dbReference type="SAM" id="SignalP"/>
    </source>
</evidence>
<dbReference type="EMBL" id="JAMTCC010000010">
    <property type="protein sequence ID" value="MCT7945186.1"/>
    <property type="molecule type" value="Genomic_DNA"/>
</dbReference>
<comment type="caution">
    <text evidence="2">The sequence shown here is derived from an EMBL/GenBank/DDBJ whole genome shotgun (WGS) entry which is preliminary data.</text>
</comment>
<dbReference type="RefSeq" id="WP_261272295.1">
    <property type="nucleotide sequence ID" value="NZ_JAMTCC010000010.1"/>
</dbReference>
<keyword evidence="3" id="KW-1185">Reference proteome</keyword>
<feature type="chain" id="PRO_5040745824" description="Autotransporter outer membrane beta-barrel domain-containing protein" evidence="1">
    <location>
        <begin position="28"/>
        <end position="263"/>
    </location>
</feature>
<feature type="signal peptide" evidence="1">
    <location>
        <begin position="1"/>
        <end position="27"/>
    </location>
</feature>
<evidence type="ECO:0000313" key="2">
    <source>
        <dbReference type="EMBL" id="MCT7945186.1"/>
    </source>
</evidence>
<evidence type="ECO:0000313" key="3">
    <source>
        <dbReference type="Proteomes" id="UP001155604"/>
    </source>
</evidence>
<organism evidence="2 3">
    <name type="scientific">Shewanella septentrionalis</name>
    <dbReference type="NCBI Taxonomy" id="2952223"/>
    <lineage>
        <taxon>Bacteria</taxon>
        <taxon>Pseudomonadati</taxon>
        <taxon>Pseudomonadota</taxon>
        <taxon>Gammaproteobacteria</taxon>
        <taxon>Alteromonadales</taxon>
        <taxon>Shewanellaceae</taxon>
        <taxon>Shewanella</taxon>
    </lineage>
</organism>
<dbReference type="AlphaFoldDB" id="A0A9X2WTH9"/>